<name>A0A656YZ09_9EURY</name>
<feature type="compositionally biased region" description="Basic and acidic residues" evidence="1">
    <location>
        <begin position="1"/>
        <end position="11"/>
    </location>
</feature>
<gene>
    <name evidence="2" type="ORF">AKJ39_01560</name>
</gene>
<evidence type="ECO:0000313" key="2">
    <source>
        <dbReference type="EMBL" id="KXA98587.1"/>
    </source>
</evidence>
<evidence type="ECO:0000256" key="1">
    <source>
        <dbReference type="SAM" id="MobiDB-lite"/>
    </source>
</evidence>
<dbReference type="AlphaFoldDB" id="A0A656YZ09"/>
<dbReference type="Proteomes" id="UP000070257">
    <property type="component" value="Unassembled WGS sequence"/>
</dbReference>
<keyword evidence="3" id="KW-1185">Reference proteome</keyword>
<evidence type="ECO:0000313" key="3">
    <source>
        <dbReference type="Proteomes" id="UP000070257"/>
    </source>
</evidence>
<organism evidence="2 3">
    <name type="scientific">candidate division MSBL1 archaeon SCGC-AAA259J03</name>
    <dbReference type="NCBI Taxonomy" id="1698269"/>
    <lineage>
        <taxon>Archaea</taxon>
        <taxon>Methanobacteriati</taxon>
        <taxon>Methanobacteriota</taxon>
        <taxon>candidate division MSBL1</taxon>
    </lineage>
</organism>
<reference evidence="2 3" key="1">
    <citation type="journal article" date="2016" name="Sci. Rep.">
        <title>Metabolic traits of an uncultured archaeal lineage -MSBL1- from brine pools of the Red Sea.</title>
        <authorList>
            <person name="Mwirichia R."/>
            <person name="Alam I."/>
            <person name="Rashid M."/>
            <person name="Vinu M."/>
            <person name="Ba-Alawi W."/>
            <person name="Anthony Kamau A."/>
            <person name="Kamanda Ngugi D."/>
            <person name="Goker M."/>
            <person name="Klenk H.P."/>
            <person name="Bajic V."/>
            <person name="Stingl U."/>
        </authorList>
    </citation>
    <scope>NUCLEOTIDE SEQUENCE [LARGE SCALE GENOMIC DNA]</scope>
    <source>
        <strain evidence="2">SCGC-AAA259J03</strain>
    </source>
</reference>
<sequence>MSVAQVEDKLNISEQGEAFLEEGDSAPLPKQDKGESKNGGGGNRGPSQLSMVLRQTDAEIQLGFLDLRHIPLYSHAARI</sequence>
<comment type="caution">
    <text evidence="2">The sequence shown here is derived from an EMBL/GenBank/DDBJ whole genome shotgun (WGS) entry which is preliminary data.</text>
</comment>
<proteinExistence type="predicted"/>
<dbReference type="EMBL" id="LHXT01000014">
    <property type="protein sequence ID" value="KXA98587.1"/>
    <property type="molecule type" value="Genomic_DNA"/>
</dbReference>
<accession>A0A656YZ09</accession>
<feature type="region of interest" description="Disordered" evidence="1">
    <location>
        <begin position="1"/>
        <end position="52"/>
    </location>
</feature>
<protein>
    <submittedName>
        <fullName evidence="2">Uncharacterized protein</fullName>
    </submittedName>
</protein>